<protein>
    <recommendedName>
        <fullName evidence="2">Bet v I/Major latex protein domain-containing protein</fullName>
    </recommendedName>
</protein>
<proteinExistence type="inferred from homology"/>
<dbReference type="eggNOG" id="ENOG502S36X">
    <property type="taxonomic scope" value="Eukaryota"/>
</dbReference>
<dbReference type="Gramene" id="MELO3C015005.2.1">
    <property type="protein sequence ID" value="MELO3C015005.2.1"/>
    <property type="gene ID" value="MELO3C015005.2"/>
</dbReference>
<dbReference type="CDD" id="cd07816">
    <property type="entry name" value="Bet_v1-like"/>
    <property type="match status" value="1"/>
</dbReference>
<dbReference type="SUPFAM" id="SSF55961">
    <property type="entry name" value="Bet v1-like"/>
    <property type="match status" value="1"/>
</dbReference>
<dbReference type="SMART" id="SM01037">
    <property type="entry name" value="Bet_v_1"/>
    <property type="match status" value="1"/>
</dbReference>
<comment type="similarity">
    <text evidence="1">Belongs to the MLP family.</text>
</comment>
<gene>
    <name evidence="3" type="primary">103491909</name>
</gene>
<dbReference type="GO" id="GO:0006952">
    <property type="term" value="P:defense response"/>
    <property type="evidence" value="ECO:0007669"/>
    <property type="project" value="InterPro"/>
</dbReference>
<dbReference type="PANTHER" id="PTHR31338">
    <property type="entry name" value="POLYKETIDE CYCLASE/DEHYDRASE AND LIPID TRANSPORT SUPERFAMILY PROTEIN"/>
    <property type="match status" value="1"/>
</dbReference>
<sequence length="150" mass="17324">MSLVGKLVSEFEINASAHKFYEFFKNHIYDMPKVSPKIIQSTEIVGGDWNNHGHGSIRIWNYTTDGKAETFKERVEFDDEKLTTTLTGLEGHVFEYYKTLKVTFQVVPKGLERSLAVLTLEYEKLNDDSPYPYKYLDIIINITKDVASYV</sequence>
<feature type="domain" description="Bet v I/Major latex protein" evidence="2">
    <location>
        <begin position="2"/>
        <end position="150"/>
    </location>
</feature>
<dbReference type="Pfam" id="PF00407">
    <property type="entry name" value="Bet_v_1"/>
    <property type="match status" value="1"/>
</dbReference>
<name>A0A1S3BN77_CUCME</name>
<reference evidence="3" key="1">
    <citation type="submission" date="2023-03" db="UniProtKB">
        <authorList>
            <consortium name="EnsemblPlants"/>
        </authorList>
    </citation>
    <scope>IDENTIFICATION</scope>
</reference>
<accession>A0A1S3BN77</accession>
<evidence type="ECO:0000259" key="2">
    <source>
        <dbReference type="SMART" id="SM01037"/>
    </source>
</evidence>
<evidence type="ECO:0000313" key="3">
    <source>
        <dbReference type="EnsemblPlants" id="MELO3C015005.2.1"/>
    </source>
</evidence>
<dbReference type="EnsemblPlants" id="MELO3C015005.2.1">
    <property type="protein sequence ID" value="MELO3C015005.2.1"/>
    <property type="gene ID" value="MELO3C015005.2"/>
</dbReference>
<evidence type="ECO:0000256" key="1">
    <source>
        <dbReference type="ARBA" id="ARBA00038242"/>
    </source>
</evidence>
<dbReference type="AlphaFoldDB" id="A0A1S3BN77"/>
<organism evidence="3">
    <name type="scientific">Cucumis melo</name>
    <name type="common">Muskmelon</name>
    <dbReference type="NCBI Taxonomy" id="3656"/>
    <lineage>
        <taxon>Eukaryota</taxon>
        <taxon>Viridiplantae</taxon>
        <taxon>Streptophyta</taxon>
        <taxon>Embryophyta</taxon>
        <taxon>Tracheophyta</taxon>
        <taxon>Spermatophyta</taxon>
        <taxon>Magnoliopsida</taxon>
        <taxon>eudicotyledons</taxon>
        <taxon>Gunneridae</taxon>
        <taxon>Pentapetalae</taxon>
        <taxon>rosids</taxon>
        <taxon>fabids</taxon>
        <taxon>Cucurbitales</taxon>
        <taxon>Cucurbitaceae</taxon>
        <taxon>Benincaseae</taxon>
        <taxon>Cucumis</taxon>
    </lineage>
</organism>
<dbReference type="InterPro" id="IPR000916">
    <property type="entry name" value="Bet_v_I/MLP"/>
</dbReference>
<dbReference type="InterPro" id="IPR052006">
    <property type="entry name" value="MLP-like"/>
</dbReference>
<dbReference type="Gene3D" id="3.30.530.20">
    <property type="match status" value="1"/>
</dbReference>
<dbReference type="InterPro" id="IPR023393">
    <property type="entry name" value="START-like_dom_sf"/>
</dbReference>
<dbReference type="PANTHER" id="PTHR31338:SF20">
    <property type="entry name" value="BET V I_MAJOR LATEX PROTEIN DOMAIN-CONTAINING PROTEIN"/>
    <property type="match status" value="1"/>
</dbReference>